<feature type="compositionally biased region" description="Acidic residues" evidence="3">
    <location>
        <begin position="38"/>
        <end position="53"/>
    </location>
</feature>
<evidence type="ECO:0000256" key="2">
    <source>
        <dbReference type="ARBA" id="ARBA00023242"/>
    </source>
</evidence>
<evidence type="ECO:0000313" key="6">
    <source>
        <dbReference type="Proteomes" id="UP000825935"/>
    </source>
</evidence>
<dbReference type="GO" id="GO:0005634">
    <property type="term" value="C:nucleus"/>
    <property type="evidence" value="ECO:0007669"/>
    <property type="project" value="UniProtKB-SubCell"/>
</dbReference>
<proteinExistence type="predicted"/>
<dbReference type="PANTHER" id="PTHR10252">
    <property type="entry name" value="HISTONE-LIKE TRANSCRIPTION FACTOR CCAAT-RELATED"/>
    <property type="match status" value="1"/>
</dbReference>
<gene>
    <name evidence="5" type="ORF">KP509_20G056500</name>
</gene>
<dbReference type="Pfam" id="PF00808">
    <property type="entry name" value="CBFD_NFYB_HMF"/>
    <property type="match status" value="1"/>
</dbReference>
<dbReference type="OMA" id="HETETDM"/>
<dbReference type="AlphaFoldDB" id="A0A8T2SG92"/>
<evidence type="ECO:0000256" key="3">
    <source>
        <dbReference type="SAM" id="MobiDB-lite"/>
    </source>
</evidence>
<dbReference type="GO" id="GO:0000976">
    <property type="term" value="F:transcription cis-regulatory region binding"/>
    <property type="evidence" value="ECO:0007669"/>
    <property type="project" value="TreeGrafter"/>
</dbReference>
<protein>
    <recommendedName>
        <fullName evidence="4">Transcription factor CBF/NF-Y/archaeal histone domain-containing protein</fullName>
    </recommendedName>
</protein>
<dbReference type="InterPro" id="IPR003958">
    <property type="entry name" value="CBFA_NFYB_domain"/>
</dbReference>
<dbReference type="OrthoDB" id="636685at2759"/>
<feature type="domain" description="Transcription factor CBF/NF-Y/archaeal histone" evidence="4">
    <location>
        <begin position="83"/>
        <end position="141"/>
    </location>
</feature>
<dbReference type="SUPFAM" id="SSF47113">
    <property type="entry name" value="Histone-fold"/>
    <property type="match status" value="1"/>
</dbReference>
<feature type="region of interest" description="Disordered" evidence="3">
    <location>
        <begin position="1"/>
        <end position="75"/>
    </location>
</feature>
<dbReference type="EMBL" id="CM035425">
    <property type="protein sequence ID" value="KAH7331899.1"/>
    <property type="molecule type" value="Genomic_DNA"/>
</dbReference>
<accession>A0A8T2SG92</accession>
<keyword evidence="6" id="KW-1185">Reference proteome</keyword>
<organism evidence="5 6">
    <name type="scientific">Ceratopteris richardii</name>
    <name type="common">Triangle waterfern</name>
    <dbReference type="NCBI Taxonomy" id="49495"/>
    <lineage>
        <taxon>Eukaryota</taxon>
        <taxon>Viridiplantae</taxon>
        <taxon>Streptophyta</taxon>
        <taxon>Embryophyta</taxon>
        <taxon>Tracheophyta</taxon>
        <taxon>Polypodiopsida</taxon>
        <taxon>Polypodiidae</taxon>
        <taxon>Polypodiales</taxon>
        <taxon>Pteridineae</taxon>
        <taxon>Pteridaceae</taxon>
        <taxon>Parkerioideae</taxon>
        <taxon>Ceratopteris</taxon>
    </lineage>
</organism>
<evidence type="ECO:0000259" key="4">
    <source>
        <dbReference type="Pfam" id="PF00808"/>
    </source>
</evidence>
<dbReference type="InterPro" id="IPR009072">
    <property type="entry name" value="Histone-fold"/>
</dbReference>
<keyword evidence="2" id="KW-0539">Nucleus</keyword>
<dbReference type="GO" id="GO:0006355">
    <property type="term" value="P:regulation of DNA-templated transcription"/>
    <property type="evidence" value="ECO:0007669"/>
    <property type="project" value="TreeGrafter"/>
</dbReference>
<dbReference type="Proteomes" id="UP000825935">
    <property type="component" value="Chromosome 20"/>
</dbReference>
<dbReference type="Gene3D" id="1.10.20.10">
    <property type="entry name" value="Histone, subunit A"/>
    <property type="match status" value="1"/>
</dbReference>
<evidence type="ECO:0000256" key="1">
    <source>
        <dbReference type="ARBA" id="ARBA00004123"/>
    </source>
</evidence>
<feature type="compositionally biased region" description="Polar residues" evidence="3">
    <location>
        <begin position="58"/>
        <end position="69"/>
    </location>
</feature>
<evidence type="ECO:0000313" key="5">
    <source>
        <dbReference type="EMBL" id="KAH7331899.1"/>
    </source>
</evidence>
<reference evidence="5" key="1">
    <citation type="submission" date="2021-08" db="EMBL/GenBank/DDBJ databases">
        <title>WGS assembly of Ceratopteris richardii.</title>
        <authorList>
            <person name="Marchant D.B."/>
            <person name="Chen G."/>
            <person name="Jenkins J."/>
            <person name="Shu S."/>
            <person name="Leebens-Mack J."/>
            <person name="Grimwood J."/>
            <person name="Schmutz J."/>
            <person name="Soltis P."/>
            <person name="Soltis D."/>
            <person name="Chen Z.-H."/>
        </authorList>
    </citation>
    <scope>NUCLEOTIDE SEQUENCE</scope>
    <source>
        <strain evidence="5">Whitten #5841</strain>
        <tissue evidence="5">Leaf</tissue>
    </source>
</reference>
<dbReference type="InterPro" id="IPR050568">
    <property type="entry name" value="Transcr_DNA_Rep_Reg"/>
</dbReference>
<comment type="caution">
    <text evidence="5">The sequence shown here is derived from an EMBL/GenBank/DDBJ whole genome shotgun (WGS) entry which is preliminary data.</text>
</comment>
<sequence length="175" mass="19779">MTSTAQELNIEPPASEQHFQPEQHQHVNGVETVLERNEQDEEDEDEAEGEEEEGHGTPISSAAATSHVKSVQPKKPSLNALAFPLARVKRLIKNDEDMRMSSEATYAIARAVGLFVEKFVEHSFEHMVNDRRHALTYKDLATHVSHAKRFQFLADYVPEKITAISALSNRMKEED</sequence>
<dbReference type="GO" id="GO:0046982">
    <property type="term" value="F:protein heterodimerization activity"/>
    <property type="evidence" value="ECO:0007669"/>
    <property type="project" value="InterPro"/>
</dbReference>
<comment type="subcellular location">
    <subcellularLocation>
        <location evidence="1">Nucleus</location>
    </subcellularLocation>
</comment>
<name>A0A8T2SG92_CERRI</name>
<dbReference type="EMBL" id="CM035425">
    <property type="protein sequence ID" value="KAH7331900.1"/>
    <property type="molecule type" value="Genomic_DNA"/>
</dbReference>
<dbReference type="PANTHER" id="PTHR10252:SF93">
    <property type="entry name" value="DNA POLYMERASE II SUBUNIT B3-1"/>
    <property type="match status" value="1"/>
</dbReference>